<dbReference type="GO" id="GO:0046872">
    <property type="term" value="F:metal ion binding"/>
    <property type="evidence" value="ECO:0007669"/>
    <property type="project" value="UniProtKB-KW"/>
</dbReference>
<dbReference type="PANTHER" id="PTHR22789">
    <property type="entry name" value="FUCULOSE PHOSPHATE ALDOLASE"/>
    <property type="match status" value="1"/>
</dbReference>
<evidence type="ECO:0000259" key="3">
    <source>
        <dbReference type="SMART" id="SM01007"/>
    </source>
</evidence>
<dbReference type="InterPro" id="IPR050197">
    <property type="entry name" value="Aldolase_class_II_sugar_metab"/>
</dbReference>
<evidence type="ECO:0000256" key="2">
    <source>
        <dbReference type="ARBA" id="ARBA00023239"/>
    </source>
</evidence>
<dbReference type="OrthoDB" id="161063at2"/>
<keyword evidence="1" id="KW-0479">Metal-binding</keyword>
<protein>
    <submittedName>
        <fullName evidence="4">L-fuculose-phosphate aldolase</fullName>
    </submittedName>
</protein>
<dbReference type="PANTHER" id="PTHR22789:SF0">
    <property type="entry name" value="3-OXO-TETRONATE 4-PHOSPHATE DECARBOXYLASE-RELATED"/>
    <property type="match status" value="1"/>
</dbReference>
<dbReference type="Gene3D" id="3.40.225.10">
    <property type="entry name" value="Class II aldolase/adducin N-terminal domain"/>
    <property type="match status" value="1"/>
</dbReference>
<dbReference type="GO" id="GO:0019323">
    <property type="term" value="P:pentose catabolic process"/>
    <property type="evidence" value="ECO:0007669"/>
    <property type="project" value="TreeGrafter"/>
</dbReference>
<dbReference type="GO" id="GO:0016832">
    <property type="term" value="F:aldehyde-lyase activity"/>
    <property type="evidence" value="ECO:0007669"/>
    <property type="project" value="TreeGrafter"/>
</dbReference>
<gene>
    <name evidence="4" type="ORF">DFR64_1589</name>
</gene>
<evidence type="ECO:0000313" key="5">
    <source>
        <dbReference type="Proteomes" id="UP000256388"/>
    </source>
</evidence>
<keyword evidence="2" id="KW-0456">Lyase</keyword>
<keyword evidence="5" id="KW-1185">Reference proteome</keyword>
<evidence type="ECO:0000256" key="1">
    <source>
        <dbReference type="ARBA" id="ARBA00022723"/>
    </source>
</evidence>
<evidence type="ECO:0000313" key="4">
    <source>
        <dbReference type="EMBL" id="REG11697.1"/>
    </source>
</evidence>
<sequence length="203" mass="22484">MKNISERLTIPQQIVYVAKFMFERELTDIAGGNISAKVGDVIYMTPTLAGNQYHWDIGPEDVVSGSLSEIEQFKKHSRFSREGLSHLAIYQAFPYVGAVIHAHPKYVLPFTASSKPIPAVLNSSKSFGTLQYHTEAPSYSQEQADLIVEMFKDQEAGLKSKAGVVLMPRHGVILGSPDLITALDCLQRINTNAFAVMTQKRID</sequence>
<organism evidence="4 5">
    <name type="scientific">Pelolinea submarina</name>
    <dbReference type="NCBI Taxonomy" id="913107"/>
    <lineage>
        <taxon>Bacteria</taxon>
        <taxon>Bacillati</taxon>
        <taxon>Chloroflexota</taxon>
        <taxon>Anaerolineae</taxon>
        <taxon>Anaerolineales</taxon>
        <taxon>Anaerolineaceae</taxon>
        <taxon>Pelolinea</taxon>
    </lineage>
</organism>
<dbReference type="EMBL" id="QUMS01000001">
    <property type="protein sequence ID" value="REG11697.1"/>
    <property type="molecule type" value="Genomic_DNA"/>
</dbReference>
<dbReference type="SUPFAM" id="SSF53639">
    <property type="entry name" value="AraD/HMP-PK domain-like"/>
    <property type="match status" value="1"/>
</dbReference>
<proteinExistence type="predicted"/>
<dbReference type="GO" id="GO:0005829">
    <property type="term" value="C:cytosol"/>
    <property type="evidence" value="ECO:0007669"/>
    <property type="project" value="TreeGrafter"/>
</dbReference>
<comment type="caution">
    <text evidence="4">The sequence shown here is derived from an EMBL/GenBank/DDBJ whole genome shotgun (WGS) entry which is preliminary data.</text>
</comment>
<dbReference type="AlphaFoldDB" id="A0A3E0AJ68"/>
<reference evidence="4 5" key="1">
    <citation type="submission" date="2018-08" db="EMBL/GenBank/DDBJ databases">
        <title>Genomic Encyclopedia of Type Strains, Phase IV (KMG-IV): sequencing the most valuable type-strain genomes for metagenomic binning, comparative biology and taxonomic classification.</title>
        <authorList>
            <person name="Goeker M."/>
        </authorList>
    </citation>
    <scope>NUCLEOTIDE SEQUENCE [LARGE SCALE GENOMIC DNA]</scope>
    <source>
        <strain evidence="4 5">DSM 23923</strain>
    </source>
</reference>
<dbReference type="SMART" id="SM01007">
    <property type="entry name" value="Aldolase_II"/>
    <property type="match status" value="1"/>
</dbReference>
<dbReference type="InterPro" id="IPR001303">
    <property type="entry name" value="Aldolase_II/adducin_N"/>
</dbReference>
<dbReference type="Proteomes" id="UP000256388">
    <property type="component" value="Unassembled WGS sequence"/>
</dbReference>
<dbReference type="Pfam" id="PF00596">
    <property type="entry name" value="Aldolase_II"/>
    <property type="match status" value="1"/>
</dbReference>
<name>A0A3E0AJ68_9CHLR</name>
<dbReference type="InterPro" id="IPR036409">
    <property type="entry name" value="Aldolase_II/adducin_N_sf"/>
</dbReference>
<dbReference type="RefSeq" id="WP_116224816.1">
    <property type="nucleotide sequence ID" value="NZ_AP018437.1"/>
</dbReference>
<feature type="domain" description="Class II aldolase/adducin N-terminal" evidence="3">
    <location>
        <begin position="12"/>
        <end position="197"/>
    </location>
</feature>
<accession>A0A3E0AJ68</accession>